<dbReference type="Proteomes" id="UP000326903">
    <property type="component" value="Unassembled WGS sequence"/>
</dbReference>
<evidence type="ECO:0000313" key="2">
    <source>
        <dbReference type="EMBL" id="KAA9041358.1"/>
    </source>
</evidence>
<dbReference type="PANTHER" id="PTHR43798">
    <property type="entry name" value="MONOACYLGLYCEROL LIPASE"/>
    <property type="match status" value="1"/>
</dbReference>
<evidence type="ECO:0000259" key="1">
    <source>
        <dbReference type="Pfam" id="PF00561"/>
    </source>
</evidence>
<comment type="caution">
    <text evidence="2">The sequence shown here is derived from an EMBL/GenBank/DDBJ whole genome shotgun (WGS) entry which is preliminary data.</text>
</comment>
<dbReference type="PRINTS" id="PR00111">
    <property type="entry name" value="ABHYDROLASE"/>
</dbReference>
<gene>
    <name evidence="2" type="ORF">FW778_04810</name>
</gene>
<keyword evidence="2" id="KW-0378">Hydrolase</keyword>
<evidence type="ECO:0000313" key="3">
    <source>
        <dbReference type="Proteomes" id="UP000326903"/>
    </source>
</evidence>
<dbReference type="InterPro" id="IPR000073">
    <property type="entry name" value="AB_hydrolase_1"/>
</dbReference>
<protein>
    <submittedName>
        <fullName evidence="2">Alpha/beta hydrolase</fullName>
    </submittedName>
</protein>
<dbReference type="InterPro" id="IPR029058">
    <property type="entry name" value="AB_hydrolase_fold"/>
</dbReference>
<dbReference type="EMBL" id="VYQF01000001">
    <property type="protein sequence ID" value="KAA9041358.1"/>
    <property type="molecule type" value="Genomic_DNA"/>
</dbReference>
<proteinExistence type="predicted"/>
<organism evidence="2 3">
    <name type="scientific">Ginsengibacter hankyongi</name>
    <dbReference type="NCBI Taxonomy" id="2607284"/>
    <lineage>
        <taxon>Bacteria</taxon>
        <taxon>Pseudomonadati</taxon>
        <taxon>Bacteroidota</taxon>
        <taxon>Chitinophagia</taxon>
        <taxon>Chitinophagales</taxon>
        <taxon>Chitinophagaceae</taxon>
        <taxon>Ginsengibacter</taxon>
    </lineage>
</organism>
<keyword evidence="3" id="KW-1185">Reference proteome</keyword>
<dbReference type="RefSeq" id="WP_150413477.1">
    <property type="nucleotide sequence ID" value="NZ_VYQF01000001.1"/>
</dbReference>
<dbReference type="GO" id="GO:0016787">
    <property type="term" value="F:hydrolase activity"/>
    <property type="evidence" value="ECO:0007669"/>
    <property type="project" value="UniProtKB-KW"/>
</dbReference>
<feature type="domain" description="AB hydrolase-1" evidence="1">
    <location>
        <begin position="20"/>
        <end position="252"/>
    </location>
</feature>
<dbReference type="Gene3D" id="3.40.50.1820">
    <property type="entry name" value="alpha/beta hydrolase"/>
    <property type="match status" value="1"/>
</dbReference>
<dbReference type="SUPFAM" id="SSF53474">
    <property type="entry name" value="alpha/beta-Hydrolases"/>
    <property type="match status" value="1"/>
</dbReference>
<dbReference type="Pfam" id="PF00561">
    <property type="entry name" value="Abhydrolase_1"/>
    <property type="match status" value="1"/>
</dbReference>
<dbReference type="AlphaFoldDB" id="A0A5J5ILD8"/>
<sequence length="267" mass="29899">MKHIIFQNKKIFYNTAGNGKPVMLLHGFAEDGNIWKYQFKKLKEKFFVIVPDLPGSGASEMPDGEISIEDCAEVVKAIADAELVSTNENQFTLIGHSMGGYVALAFADKYPGCLNALGLFHSTAYADDDAKKEIRKKGIEFITNNGAASFLRTTTPNLFSEKTKKNSPELIENLVASSKYFSSEALIQYYRAMMKRPDRTHVLQSFKKPVLFLIGKNDNSVPLKASMEQCYLPAIAYIKLFRNSGHMGMWEERKAANTFLLGSLKQL</sequence>
<accession>A0A5J5ILD8</accession>
<name>A0A5J5ILD8_9BACT</name>
<dbReference type="InterPro" id="IPR050266">
    <property type="entry name" value="AB_hydrolase_sf"/>
</dbReference>
<reference evidence="2 3" key="1">
    <citation type="submission" date="2019-09" db="EMBL/GenBank/DDBJ databases">
        <title>Draft genome sequence of Ginsengibacter sp. BR5-29.</title>
        <authorList>
            <person name="Im W.-T."/>
        </authorList>
    </citation>
    <scope>NUCLEOTIDE SEQUENCE [LARGE SCALE GENOMIC DNA]</scope>
    <source>
        <strain evidence="2 3">BR5-29</strain>
    </source>
</reference>